<dbReference type="GO" id="GO:0006289">
    <property type="term" value="P:nucleotide-excision repair"/>
    <property type="evidence" value="ECO:0007669"/>
    <property type="project" value="InterPro"/>
</dbReference>
<dbReference type="Proteomes" id="UP001152747">
    <property type="component" value="Unassembled WGS sequence"/>
</dbReference>
<evidence type="ECO:0000256" key="6">
    <source>
        <dbReference type="ARBA" id="ARBA00023204"/>
    </source>
</evidence>
<dbReference type="GO" id="GO:0005675">
    <property type="term" value="C:transcription factor TFIIH holo complex"/>
    <property type="evidence" value="ECO:0007669"/>
    <property type="project" value="TreeGrafter"/>
</dbReference>
<comment type="subunit">
    <text evidence="8">Component of the 7-subunit TFIIH core complex composed of XPB/ERCC3, XPD/ERCC2, GTF2H1, GTF2H2, GTF2H3, GTF2H4 and GTF2H5, which is active in NER. The core complex associates with the 3-subunit CDK-activating kinase (CAK) module composed of CCNH/cyclin H, CDK7 and MNAT1 to form the 10-subunit holoenzyme (holo-TFIIH) active in transcription. Part of TBP-based Pol II pre-initiation complex (PIC), in which Pol II core assembles with general transcription factors and other specific initiation factors including GTF2E1, GTF2E2, GTF2F1, GTF2F2, TCEA1, ERCC2, ERCC3, GTF2H2, GTF2H3, GTF2H4, GTF2H5, GTF2A1, GTF2A2, GTF2B and TBP; this large multi-subunit PIC complex mediates DNA unwinding and targets Pol II core to the transcription start site where the first phosphodiester bond forms.</text>
</comment>
<dbReference type="Gene3D" id="3.30.70.2610">
    <property type="match status" value="1"/>
</dbReference>
<dbReference type="OrthoDB" id="364513at2759"/>
<keyword evidence="6 10" id="KW-0234">DNA repair</keyword>
<dbReference type="GO" id="GO:0003690">
    <property type="term" value="F:double-stranded DNA binding"/>
    <property type="evidence" value="ECO:0007669"/>
    <property type="project" value="TreeGrafter"/>
</dbReference>
<comment type="subcellular location">
    <subcellularLocation>
        <location evidence="1 10">Nucleus</location>
    </subcellularLocation>
</comment>
<keyword evidence="4 10" id="KW-0805">Transcription regulation</keyword>
<proteinExistence type="inferred from homology"/>
<dbReference type="GO" id="GO:0000439">
    <property type="term" value="C:transcription factor TFIIH core complex"/>
    <property type="evidence" value="ECO:0007669"/>
    <property type="project" value="InterPro"/>
</dbReference>
<dbReference type="GO" id="GO:0001671">
    <property type="term" value="F:ATPase activator activity"/>
    <property type="evidence" value="ECO:0007669"/>
    <property type="project" value="InterPro"/>
</dbReference>
<protein>
    <recommendedName>
        <fullName evidence="9 10">General transcription factor IIH subunit 4</fullName>
    </recommendedName>
</protein>
<evidence type="ECO:0000256" key="10">
    <source>
        <dbReference type="RuleBase" id="RU364024"/>
    </source>
</evidence>
<keyword evidence="5 10" id="KW-0804">Transcription</keyword>
<dbReference type="PANTHER" id="PTHR13152">
    <property type="entry name" value="TFIIH, POLYPEPTIDE 4"/>
    <property type="match status" value="1"/>
</dbReference>
<keyword evidence="3 10" id="KW-0227">DNA damage</keyword>
<comment type="caution">
    <text evidence="12">The sequence shown here is derived from an EMBL/GenBank/DDBJ whole genome shotgun (WGS) entry which is preliminary data.</text>
</comment>
<evidence type="ECO:0000256" key="8">
    <source>
        <dbReference type="ARBA" id="ARBA00064576"/>
    </source>
</evidence>
<gene>
    <name evidence="12" type="ORF">CAMP_LOCUS11449</name>
</gene>
<organism evidence="12 13">
    <name type="scientific">Caenorhabditis angaria</name>
    <dbReference type="NCBI Taxonomy" id="860376"/>
    <lineage>
        <taxon>Eukaryota</taxon>
        <taxon>Metazoa</taxon>
        <taxon>Ecdysozoa</taxon>
        <taxon>Nematoda</taxon>
        <taxon>Chromadorea</taxon>
        <taxon>Rhabditida</taxon>
        <taxon>Rhabditina</taxon>
        <taxon>Rhabditomorpha</taxon>
        <taxon>Rhabditoidea</taxon>
        <taxon>Rhabditidae</taxon>
        <taxon>Peloderinae</taxon>
        <taxon>Caenorhabditis</taxon>
    </lineage>
</organism>
<comment type="function">
    <text evidence="10">Component of the general transcription and DNA repair factor IIH (TFIIH) core complex which is involved in general and transcription-coupled nucleotide excision repair (NER) of damaged DNA.</text>
</comment>
<dbReference type="FunFam" id="3.30.70.2610:FF:000001">
    <property type="entry name" value="General transcription factor IIH subunit 4"/>
    <property type="match status" value="1"/>
</dbReference>
<keyword evidence="7 10" id="KW-0539">Nucleus</keyword>
<evidence type="ECO:0000256" key="7">
    <source>
        <dbReference type="ARBA" id="ARBA00023242"/>
    </source>
</evidence>
<name>A0A9P1N5Q2_9PELO</name>
<evidence type="ECO:0000256" key="2">
    <source>
        <dbReference type="ARBA" id="ARBA00007132"/>
    </source>
</evidence>
<evidence type="ECO:0000313" key="13">
    <source>
        <dbReference type="Proteomes" id="UP001152747"/>
    </source>
</evidence>
<dbReference type="InterPro" id="IPR004598">
    <property type="entry name" value="TFIIH_p52/Tfb2"/>
</dbReference>
<dbReference type="Pfam" id="PF18307">
    <property type="entry name" value="Tfb2_C"/>
    <property type="match status" value="1"/>
</dbReference>
<dbReference type="GO" id="GO:0006366">
    <property type="term" value="P:transcription by RNA polymerase II"/>
    <property type="evidence" value="ECO:0007669"/>
    <property type="project" value="UniProtKB-ARBA"/>
</dbReference>
<evidence type="ECO:0000256" key="1">
    <source>
        <dbReference type="ARBA" id="ARBA00004123"/>
    </source>
</evidence>
<dbReference type="Pfam" id="PF03849">
    <property type="entry name" value="Tfb2"/>
    <property type="match status" value="1"/>
</dbReference>
<evidence type="ECO:0000256" key="5">
    <source>
        <dbReference type="ARBA" id="ARBA00023163"/>
    </source>
</evidence>
<evidence type="ECO:0000256" key="9">
    <source>
        <dbReference type="ARBA" id="ARBA00070130"/>
    </source>
</evidence>
<dbReference type="InterPro" id="IPR040662">
    <property type="entry name" value="Tfb2_C"/>
</dbReference>
<accession>A0A9P1N5Q2</accession>
<dbReference type="AlphaFoldDB" id="A0A9P1N5Q2"/>
<comment type="similarity">
    <text evidence="2 10">Belongs to the TFB2 family.</text>
</comment>
<feature type="domain" description="Transcription factor Tfb2 C-terminal" evidence="11">
    <location>
        <begin position="385"/>
        <end position="452"/>
    </location>
</feature>
<reference evidence="12" key="1">
    <citation type="submission" date="2022-11" db="EMBL/GenBank/DDBJ databases">
        <authorList>
            <person name="Kikuchi T."/>
        </authorList>
    </citation>
    <scope>NUCLEOTIDE SEQUENCE</scope>
    <source>
        <strain evidence="12">PS1010</strain>
    </source>
</reference>
<evidence type="ECO:0000256" key="4">
    <source>
        <dbReference type="ARBA" id="ARBA00023015"/>
    </source>
</evidence>
<dbReference type="EMBL" id="CANHGI010000004">
    <property type="protein sequence ID" value="CAI5448812.1"/>
    <property type="molecule type" value="Genomic_DNA"/>
</dbReference>
<keyword evidence="13" id="KW-1185">Reference proteome</keyword>
<dbReference type="PANTHER" id="PTHR13152:SF0">
    <property type="entry name" value="GENERAL TRANSCRIPTION FACTOR IIH SUBUNIT 4"/>
    <property type="match status" value="1"/>
</dbReference>
<sequence length="457" mass="52543">MSEGEENETCLFLSFLQTLEKSARKRLFEKPSCAFFIFRMLPPMSQQIIVQLIWKGNLQPETSENIDWDRWIKLLSSLDIIQPDDESTSKIPYSIDFSFRRSYLFAVMSGSCRISGLKQQILDEKRKQKEVGKKASERWDCILRYLALPTEQNQKSVSATTRHLFSAAKFTSGDANIEITTVGFQFLLLSPVQQMWTYIIEYFKLEIANGHDIVDLLDLLIQIVLCANKGYEPGHEAFVLENDWDERQNEMIAHLRELGVIFIRKTKDGIFFLTPLLSHLATSELSTAGNSIEKTSNGSVIVETNFRLYAYTSSPLQLAILSTFTEMTYRFNDMSVGMLTRESVRRALQVGITAAQIISFLRTNAHPQCLATGGTLNCLPITVADQIRLWEDERKRMDLKDAYMYSTFESDDEYFGVRNFAQQEGILLWANNDQKLVIVTEDGHERVKQWYKANRKS</sequence>
<evidence type="ECO:0000256" key="3">
    <source>
        <dbReference type="ARBA" id="ARBA00022763"/>
    </source>
</evidence>
<evidence type="ECO:0000259" key="11">
    <source>
        <dbReference type="Pfam" id="PF18307"/>
    </source>
</evidence>
<evidence type="ECO:0000313" key="12">
    <source>
        <dbReference type="EMBL" id="CAI5448812.1"/>
    </source>
</evidence>